<dbReference type="InterPro" id="IPR021250">
    <property type="entry name" value="DUF2789"/>
</dbReference>
<accession>A0A848G330</accession>
<reference evidence="1 2" key="1">
    <citation type="submission" date="2020-04" db="EMBL/GenBank/DDBJ databases">
        <title>Zoogloea sp. G-4-1-14 isolated from soil.</title>
        <authorList>
            <person name="Dahal R.H."/>
        </authorList>
    </citation>
    <scope>NUCLEOTIDE SEQUENCE [LARGE SCALE GENOMIC DNA]</scope>
    <source>
        <strain evidence="1 2">G-4-1-14</strain>
    </source>
</reference>
<comment type="caution">
    <text evidence="1">The sequence shown here is derived from an EMBL/GenBank/DDBJ whole genome shotgun (WGS) entry which is preliminary data.</text>
</comment>
<dbReference type="RefSeq" id="WP_169145203.1">
    <property type="nucleotide sequence ID" value="NZ_JABBGA010000004.1"/>
</dbReference>
<dbReference type="AlphaFoldDB" id="A0A848G330"/>
<name>A0A848G330_9RHOO</name>
<organism evidence="1 2">
    <name type="scientific">Zoogloea dura</name>
    <dbReference type="NCBI Taxonomy" id="2728840"/>
    <lineage>
        <taxon>Bacteria</taxon>
        <taxon>Pseudomonadati</taxon>
        <taxon>Pseudomonadota</taxon>
        <taxon>Betaproteobacteria</taxon>
        <taxon>Rhodocyclales</taxon>
        <taxon>Zoogloeaceae</taxon>
        <taxon>Zoogloea</taxon>
    </lineage>
</organism>
<proteinExistence type="predicted"/>
<dbReference type="EMBL" id="JABBGA010000004">
    <property type="protein sequence ID" value="NML25579.1"/>
    <property type="molecule type" value="Genomic_DNA"/>
</dbReference>
<keyword evidence="2" id="KW-1185">Reference proteome</keyword>
<gene>
    <name evidence="1" type="ORF">HHL15_07480</name>
</gene>
<dbReference type="Pfam" id="PF10982">
    <property type="entry name" value="DUF2789"/>
    <property type="match status" value="1"/>
</dbReference>
<dbReference type="Gene3D" id="1.10.10.1130">
    <property type="entry name" value="Uncharacterised protein PF10982, DUF2789"/>
    <property type="match status" value="1"/>
</dbReference>
<evidence type="ECO:0000313" key="1">
    <source>
        <dbReference type="EMBL" id="NML25579.1"/>
    </source>
</evidence>
<dbReference type="InterPro" id="IPR038086">
    <property type="entry name" value="DUF2789_sf"/>
</dbReference>
<sequence length="78" mass="8606">MESQTHSIANLFAQLGLPDDALAIDAFIVSHSLPHDIQLFDAPFWSAAQAAFLKTEIAEDADWSPVIDTLDARLRARQ</sequence>
<evidence type="ECO:0000313" key="2">
    <source>
        <dbReference type="Proteomes" id="UP000580043"/>
    </source>
</evidence>
<protein>
    <submittedName>
        <fullName evidence="1">DUF2789 domain-containing protein</fullName>
    </submittedName>
</protein>
<dbReference type="Proteomes" id="UP000580043">
    <property type="component" value="Unassembled WGS sequence"/>
</dbReference>